<dbReference type="InterPro" id="IPR012340">
    <property type="entry name" value="NA-bd_OB-fold"/>
</dbReference>
<feature type="topological domain" description="Cytoplasmic" evidence="12">
    <location>
        <begin position="1"/>
        <end position="8"/>
    </location>
</feature>
<keyword evidence="2 12" id="KW-1003">Cell membrane</keyword>
<accession>A0A0G3BFY4</accession>
<dbReference type="Pfam" id="PF03100">
    <property type="entry name" value="CcmE"/>
    <property type="match status" value="1"/>
</dbReference>
<feature type="region of interest" description="Disordered" evidence="14">
    <location>
        <begin position="126"/>
        <end position="147"/>
    </location>
</feature>
<keyword evidence="10 12" id="KW-0472">Membrane</keyword>
<dbReference type="SUPFAM" id="SSF82093">
    <property type="entry name" value="Heme chaperone CcmE"/>
    <property type="match status" value="1"/>
</dbReference>
<evidence type="ECO:0000256" key="4">
    <source>
        <dbReference type="ARBA" id="ARBA00022692"/>
    </source>
</evidence>
<dbReference type="InterPro" id="IPR004329">
    <property type="entry name" value="CcmE"/>
</dbReference>
<dbReference type="OrthoDB" id="9793584at2"/>
<evidence type="ECO:0000313" key="15">
    <source>
        <dbReference type="EMBL" id="AKJ28319.1"/>
    </source>
</evidence>
<dbReference type="AlphaFoldDB" id="A0A0G3BFY4"/>
<evidence type="ECO:0000256" key="9">
    <source>
        <dbReference type="ARBA" id="ARBA00023004"/>
    </source>
</evidence>
<feature type="binding site" description="axial binding residue" evidence="12 13">
    <location>
        <position position="128"/>
    </location>
    <ligand>
        <name>heme</name>
        <dbReference type="ChEBI" id="CHEBI:30413"/>
    </ligand>
    <ligandPart>
        <name>Fe</name>
        <dbReference type="ChEBI" id="CHEBI:18248"/>
    </ligandPart>
</feature>
<keyword evidence="6 12" id="KW-0201">Cytochrome c-type biogenesis</keyword>
<evidence type="ECO:0000256" key="5">
    <source>
        <dbReference type="ARBA" id="ARBA00022723"/>
    </source>
</evidence>
<evidence type="ECO:0000313" key="16">
    <source>
        <dbReference type="Proteomes" id="UP000035352"/>
    </source>
</evidence>
<dbReference type="GO" id="GO:0017003">
    <property type="term" value="P:protein-heme linkage"/>
    <property type="evidence" value="ECO:0007669"/>
    <property type="project" value="UniProtKB-UniRule"/>
</dbReference>
<dbReference type="InterPro" id="IPR036127">
    <property type="entry name" value="CcmE-like_sf"/>
</dbReference>
<evidence type="ECO:0000256" key="3">
    <source>
        <dbReference type="ARBA" id="ARBA00022617"/>
    </source>
</evidence>
<dbReference type="GO" id="GO:0046872">
    <property type="term" value="F:metal ion binding"/>
    <property type="evidence" value="ECO:0007669"/>
    <property type="project" value="UniProtKB-KW"/>
</dbReference>
<keyword evidence="7 12" id="KW-0735">Signal-anchor</keyword>
<sequence length="147" mass="15921">MTRGAQRRLLLFLAVVGLLAGGVSLVVFALRDNLVFFYTPSDVKARGLADHPQFRLGGLVERGSVQREPGSLRVRFVVADAQHRLPVVYQGLLPDLFREDKGVVAAGRLGADGVFHAREVLAKHDENYAPPGTGGGAAERPAWVRPQ</sequence>
<dbReference type="NCBIfam" id="NF009731">
    <property type="entry name" value="PRK13254.1-5"/>
    <property type="match status" value="1"/>
</dbReference>
<evidence type="ECO:0000256" key="13">
    <source>
        <dbReference type="PIRSR" id="PIRSR604329-50"/>
    </source>
</evidence>
<evidence type="ECO:0000256" key="7">
    <source>
        <dbReference type="ARBA" id="ARBA00022968"/>
    </source>
</evidence>
<evidence type="ECO:0000256" key="11">
    <source>
        <dbReference type="ARBA" id="ARBA00056663"/>
    </source>
</evidence>
<reference evidence="15 16" key="1">
    <citation type="submission" date="2015-05" db="EMBL/GenBank/DDBJ databases">
        <authorList>
            <person name="Tang B."/>
            <person name="Yu Y."/>
        </authorList>
    </citation>
    <scope>NUCLEOTIDE SEQUENCE [LARGE SCALE GENOMIC DNA]</scope>
    <source>
        <strain evidence="15 16">DSM 7029</strain>
    </source>
</reference>
<keyword evidence="4 12" id="KW-0812">Transmembrane</keyword>
<keyword evidence="3 12" id="KW-0349">Heme</keyword>
<comment type="subcellular location">
    <subcellularLocation>
        <location evidence="1">Cell inner membrane</location>
    </subcellularLocation>
    <subcellularLocation>
        <location evidence="12">Cell membrane</location>
        <topology evidence="12">Single-pass type II membrane protein</topology>
    </subcellularLocation>
</comment>
<comment type="similarity">
    <text evidence="12">Belongs to the CcmE/CycJ family.</text>
</comment>
<feature type="binding site" description="covalent" evidence="12 13">
    <location>
        <position position="124"/>
    </location>
    <ligand>
        <name>heme</name>
        <dbReference type="ChEBI" id="CHEBI:30413"/>
    </ligand>
</feature>
<dbReference type="GO" id="GO:0005886">
    <property type="term" value="C:plasma membrane"/>
    <property type="evidence" value="ECO:0007669"/>
    <property type="project" value="UniProtKB-SubCell"/>
</dbReference>
<dbReference type="HAMAP" id="MF_01959">
    <property type="entry name" value="CcmE"/>
    <property type="match status" value="1"/>
</dbReference>
<dbReference type="GO" id="GO:0020037">
    <property type="term" value="F:heme binding"/>
    <property type="evidence" value="ECO:0007669"/>
    <property type="project" value="InterPro"/>
</dbReference>
<evidence type="ECO:0000256" key="10">
    <source>
        <dbReference type="ARBA" id="ARBA00023136"/>
    </source>
</evidence>
<dbReference type="Proteomes" id="UP000035352">
    <property type="component" value="Chromosome"/>
</dbReference>
<evidence type="ECO:0000256" key="2">
    <source>
        <dbReference type="ARBA" id="ARBA00022475"/>
    </source>
</evidence>
<comment type="function">
    <text evidence="11 12">Heme chaperone required for the biogenesis of c-type cytochromes. Transiently binds heme delivered by CcmC and transfers the heme to apo-cytochromes in a process facilitated by CcmF and CcmH.</text>
</comment>
<dbReference type="Gene3D" id="2.40.50.140">
    <property type="entry name" value="Nucleic acid-binding proteins"/>
    <property type="match status" value="1"/>
</dbReference>
<evidence type="ECO:0000256" key="14">
    <source>
        <dbReference type="SAM" id="MobiDB-lite"/>
    </source>
</evidence>
<proteinExistence type="inferred from homology"/>
<dbReference type="PATRIC" id="fig|413882.6.peg.1708"/>
<dbReference type="FunFam" id="2.40.50.140:FF:000104">
    <property type="entry name" value="Cytochrome c-type biogenesis protein CcmE"/>
    <property type="match status" value="1"/>
</dbReference>
<protein>
    <recommendedName>
        <fullName evidence="12">Cytochrome c-type biogenesis protein CcmE</fullName>
    </recommendedName>
    <alternativeName>
        <fullName evidence="12">Cytochrome c maturation protein E</fullName>
    </alternativeName>
    <alternativeName>
        <fullName evidence="12">Heme chaperone CcmE</fullName>
    </alternativeName>
</protein>
<dbReference type="STRING" id="413882.AAW51_1628"/>
<keyword evidence="5 12" id="KW-0479">Metal-binding</keyword>
<dbReference type="KEGG" id="pbh:AAW51_1628"/>
<dbReference type="RefSeq" id="WP_047194206.1">
    <property type="nucleotide sequence ID" value="NZ_CP011371.1"/>
</dbReference>
<dbReference type="PANTHER" id="PTHR34128">
    <property type="entry name" value="CYTOCHROME C-TYPE BIOGENESIS PROTEIN CCME HOMOLOG, MITOCHONDRIAL"/>
    <property type="match status" value="1"/>
</dbReference>
<dbReference type="NCBIfam" id="NF009727">
    <property type="entry name" value="PRK13254.1-1"/>
    <property type="match status" value="1"/>
</dbReference>
<evidence type="ECO:0000256" key="12">
    <source>
        <dbReference type="HAMAP-Rule" id="MF_01959"/>
    </source>
</evidence>
<gene>
    <name evidence="12 15" type="primary">ccmE</name>
    <name evidence="12" type="synonym">cycJ</name>
    <name evidence="15" type="ORF">AAW51_1628</name>
</gene>
<evidence type="ECO:0000256" key="8">
    <source>
        <dbReference type="ARBA" id="ARBA00022989"/>
    </source>
</evidence>
<name>A0A0G3BFY4_9BURK</name>
<evidence type="ECO:0000256" key="6">
    <source>
        <dbReference type="ARBA" id="ARBA00022748"/>
    </source>
</evidence>
<feature type="topological domain" description="Extracellular" evidence="12">
    <location>
        <begin position="30"/>
        <end position="147"/>
    </location>
</feature>
<organism evidence="15 16">
    <name type="scientific">Caldimonas brevitalea</name>
    <dbReference type="NCBI Taxonomy" id="413882"/>
    <lineage>
        <taxon>Bacteria</taxon>
        <taxon>Pseudomonadati</taxon>
        <taxon>Pseudomonadota</taxon>
        <taxon>Betaproteobacteria</taxon>
        <taxon>Burkholderiales</taxon>
        <taxon>Sphaerotilaceae</taxon>
        <taxon>Caldimonas</taxon>
    </lineage>
</organism>
<dbReference type="PANTHER" id="PTHR34128:SF2">
    <property type="entry name" value="CYTOCHROME C-TYPE BIOGENESIS PROTEIN CCME HOMOLOG, MITOCHONDRIAL"/>
    <property type="match status" value="1"/>
</dbReference>
<evidence type="ECO:0000256" key="1">
    <source>
        <dbReference type="ARBA" id="ARBA00004533"/>
    </source>
</evidence>
<dbReference type="EMBL" id="CP011371">
    <property type="protein sequence ID" value="AKJ28319.1"/>
    <property type="molecule type" value="Genomic_DNA"/>
</dbReference>
<keyword evidence="16" id="KW-1185">Reference proteome</keyword>
<keyword evidence="9 12" id="KW-0408">Iron</keyword>
<dbReference type="GO" id="GO:0017004">
    <property type="term" value="P:cytochrome complex assembly"/>
    <property type="evidence" value="ECO:0007669"/>
    <property type="project" value="UniProtKB-KW"/>
</dbReference>
<keyword evidence="8 12" id="KW-1133">Transmembrane helix</keyword>